<accession>A0A8S1H5Y1</accession>
<organism evidence="2 3">
    <name type="scientific">Caenorhabditis auriculariae</name>
    <dbReference type="NCBI Taxonomy" id="2777116"/>
    <lineage>
        <taxon>Eukaryota</taxon>
        <taxon>Metazoa</taxon>
        <taxon>Ecdysozoa</taxon>
        <taxon>Nematoda</taxon>
        <taxon>Chromadorea</taxon>
        <taxon>Rhabditida</taxon>
        <taxon>Rhabditina</taxon>
        <taxon>Rhabditomorpha</taxon>
        <taxon>Rhabditoidea</taxon>
        <taxon>Rhabditidae</taxon>
        <taxon>Peloderinae</taxon>
        <taxon>Caenorhabditis</taxon>
    </lineage>
</organism>
<evidence type="ECO:0000313" key="2">
    <source>
        <dbReference type="EMBL" id="CAD6190563.1"/>
    </source>
</evidence>
<feature type="region of interest" description="Disordered" evidence="1">
    <location>
        <begin position="235"/>
        <end position="256"/>
    </location>
</feature>
<reference evidence="2" key="1">
    <citation type="submission" date="2020-10" db="EMBL/GenBank/DDBJ databases">
        <authorList>
            <person name="Kikuchi T."/>
        </authorList>
    </citation>
    <scope>NUCLEOTIDE SEQUENCE</scope>
    <source>
        <strain evidence="2">NKZ352</strain>
    </source>
</reference>
<dbReference type="Proteomes" id="UP000835052">
    <property type="component" value="Unassembled WGS sequence"/>
</dbReference>
<evidence type="ECO:0000256" key="1">
    <source>
        <dbReference type="SAM" id="MobiDB-lite"/>
    </source>
</evidence>
<sequence length="268" mass="29266">MATNITHYFPYAIPSLSPVLLVPNRVTCKKSSYSLRSLETIKSNARKKKTTPDPRLMGNARPYYELTGNEIESEPDSGAVFSRAHQLQNTRSTTTKRQPKLIGWRINLGCGRAGASELTVFPPLRLFLPLLHPRRSKTGHFRHNCSMRTMGLLYCVENRQCITGAEKRARVQGVAAIPATKDPSPLSGAGHALGKSKTHGTGTWAVDDWSPNFELEVPDPEGCPEAEARRQAMTVNGKRVGSGASLSEATPPGGGVYIAQEQHTSLTF</sequence>
<dbReference type="AlphaFoldDB" id="A0A8S1H5Y1"/>
<evidence type="ECO:0000313" key="3">
    <source>
        <dbReference type="Proteomes" id="UP000835052"/>
    </source>
</evidence>
<proteinExistence type="predicted"/>
<dbReference type="EMBL" id="CAJGYM010000016">
    <property type="protein sequence ID" value="CAD6190563.1"/>
    <property type="molecule type" value="Genomic_DNA"/>
</dbReference>
<protein>
    <submittedName>
        <fullName evidence="2">Uncharacterized protein</fullName>
    </submittedName>
</protein>
<name>A0A8S1H5Y1_9PELO</name>
<keyword evidence="3" id="KW-1185">Reference proteome</keyword>
<comment type="caution">
    <text evidence="2">The sequence shown here is derived from an EMBL/GenBank/DDBJ whole genome shotgun (WGS) entry which is preliminary data.</text>
</comment>
<gene>
    <name evidence="2" type="ORF">CAUJ_LOCUS6482</name>
</gene>